<comment type="subcellular location">
    <subcellularLocation>
        <location evidence="1">Nucleus</location>
    </subcellularLocation>
</comment>
<name>A0AA41VSM6_PAPNU</name>
<dbReference type="InterPro" id="IPR013180">
    <property type="entry name" value="CTNNBL1_N"/>
</dbReference>
<evidence type="ECO:0000259" key="6">
    <source>
        <dbReference type="Pfam" id="PF08216"/>
    </source>
</evidence>
<evidence type="ECO:0000256" key="1">
    <source>
        <dbReference type="ARBA" id="ARBA00004123"/>
    </source>
</evidence>
<evidence type="ECO:0000256" key="3">
    <source>
        <dbReference type="ARBA" id="ARBA00022737"/>
    </source>
</evidence>
<dbReference type="InterPro" id="IPR016024">
    <property type="entry name" value="ARM-type_fold"/>
</dbReference>
<protein>
    <recommendedName>
        <fullName evidence="6">Beta-catenin-like protein 1 N-terminal domain-containing protein</fullName>
    </recommendedName>
</protein>
<evidence type="ECO:0000256" key="2">
    <source>
        <dbReference type="ARBA" id="ARBA00022553"/>
    </source>
</evidence>
<dbReference type="PANTHER" id="PTHR14978">
    <property type="entry name" value="BETA-CATENIN-LIKE PROTEIN 1 NUCLEAR ASSOCIATED PROTEIN"/>
    <property type="match status" value="1"/>
</dbReference>
<dbReference type="EMBL" id="JAJJMA010284853">
    <property type="protein sequence ID" value="MCL7046702.1"/>
    <property type="molecule type" value="Genomic_DNA"/>
</dbReference>
<keyword evidence="4" id="KW-0175">Coiled coil</keyword>
<keyword evidence="2" id="KW-0597">Phosphoprotein</keyword>
<evidence type="ECO:0000256" key="4">
    <source>
        <dbReference type="ARBA" id="ARBA00023054"/>
    </source>
</evidence>
<evidence type="ECO:0000256" key="5">
    <source>
        <dbReference type="ARBA" id="ARBA00023242"/>
    </source>
</evidence>
<keyword evidence="3" id="KW-0677">Repeat</keyword>
<dbReference type="GO" id="GO:0005681">
    <property type="term" value="C:spliceosomal complex"/>
    <property type="evidence" value="ECO:0007669"/>
    <property type="project" value="TreeGrafter"/>
</dbReference>
<dbReference type="AlphaFoldDB" id="A0AA41VSM6"/>
<reference evidence="7" key="1">
    <citation type="submission" date="2022-03" db="EMBL/GenBank/DDBJ databases">
        <title>A functionally conserved STORR gene fusion in Papaver species that diverged 16.8 million years ago.</title>
        <authorList>
            <person name="Catania T."/>
        </authorList>
    </citation>
    <scope>NUCLEOTIDE SEQUENCE</scope>
    <source>
        <strain evidence="7">S-191538</strain>
    </source>
</reference>
<dbReference type="Gene3D" id="1.25.10.10">
    <property type="entry name" value="Leucine-rich Repeat Variant"/>
    <property type="match status" value="1"/>
</dbReference>
<feature type="domain" description="Beta-catenin-like protein 1 N-terminal" evidence="6">
    <location>
        <begin position="4"/>
        <end position="256"/>
    </location>
</feature>
<accession>A0AA41VSM6</accession>
<proteinExistence type="predicted"/>
<comment type="caution">
    <text evidence="7">The sequence shown here is derived from an EMBL/GenBank/DDBJ whole genome shotgun (WGS) entry which is preliminary data.</text>
</comment>
<dbReference type="SUPFAM" id="SSF48371">
    <property type="entry name" value="ARM repeat"/>
    <property type="match status" value="1"/>
</dbReference>
<dbReference type="Pfam" id="PF08216">
    <property type="entry name" value="CTNNBL"/>
    <property type="match status" value="1"/>
</dbReference>
<gene>
    <name evidence="7" type="ORF">MKW94_023272</name>
</gene>
<dbReference type="PANTHER" id="PTHR14978:SF0">
    <property type="entry name" value="BETA-CATENIN-LIKE PROTEIN 1"/>
    <property type="match status" value="1"/>
</dbReference>
<dbReference type="InterPro" id="IPR039678">
    <property type="entry name" value="CTNNBL1"/>
</dbReference>
<organism evidence="7 8">
    <name type="scientific">Papaver nudicaule</name>
    <name type="common">Iceland poppy</name>
    <dbReference type="NCBI Taxonomy" id="74823"/>
    <lineage>
        <taxon>Eukaryota</taxon>
        <taxon>Viridiplantae</taxon>
        <taxon>Streptophyta</taxon>
        <taxon>Embryophyta</taxon>
        <taxon>Tracheophyta</taxon>
        <taxon>Spermatophyta</taxon>
        <taxon>Magnoliopsida</taxon>
        <taxon>Ranunculales</taxon>
        <taxon>Papaveraceae</taxon>
        <taxon>Papaveroideae</taxon>
        <taxon>Papaver</taxon>
    </lineage>
</organism>
<keyword evidence="5" id="KW-0539">Nucleus</keyword>
<sequence>MMFIEPDVAGIVCKQTKLVHWVFDALRIDDICDYRKQNVVGLLVTLLSPRTSFELGEMGAVDVVVNALLPYTRSSLEEEDEEEEEDEDEEDLLVEEQYFLESLFHCLSSLLSASTNRVRFAEAGGVECMIQIIKKIKLNYEYYGSALVALDAALKDCPCACDKFVDASGLDIAFPASMDIISTCITHDKEDIEKHLLRIIASLTVGIAAETKNKDKLLSKFEENDAEKTTWLMELFIRNLKICARIEDVLAHHNLKKKDVQDILLISSLLVNSGKASQKTITENGANFFEALTMLYRVILILTNSSSRGRI</sequence>
<dbReference type="InterPro" id="IPR011989">
    <property type="entry name" value="ARM-like"/>
</dbReference>
<keyword evidence="8" id="KW-1185">Reference proteome</keyword>
<evidence type="ECO:0000313" key="8">
    <source>
        <dbReference type="Proteomes" id="UP001177140"/>
    </source>
</evidence>
<dbReference type="Proteomes" id="UP001177140">
    <property type="component" value="Unassembled WGS sequence"/>
</dbReference>
<evidence type="ECO:0000313" key="7">
    <source>
        <dbReference type="EMBL" id="MCL7046702.1"/>
    </source>
</evidence>